<dbReference type="InParanoid" id="A0A2I4D192"/>
<dbReference type="PANTHER" id="PTHR35842">
    <property type="entry name" value="SI:CH211-67E16.11"/>
    <property type="match status" value="1"/>
</dbReference>
<protein>
    <submittedName>
        <fullName evidence="3">Uncharacterized protein LOC106534062</fullName>
    </submittedName>
</protein>
<accession>A0A2I4D192</accession>
<feature type="signal peptide" evidence="1">
    <location>
        <begin position="1"/>
        <end position="19"/>
    </location>
</feature>
<name>A0A2I4D192_AUSLI</name>
<gene>
    <name evidence="3" type="primary">LOC106534062</name>
</gene>
<reference evidence="3" key="1">
    <citation type="submission" date="2025-08" db="UniProtKB">
        <authorList>
            <consortium name="RefSeq"/>
        </authorList>
    </citation>
    <scope>IDENTIFICATION</scope>
    <source>
        <strain evidence="3">Quisiro</strain>
        <tissue evidence="3">Liver</tissue>
    </source>
</reference>
<evidence type="ECO:0000256" key="1">
    <source>
        <dbReference type="SAM" id="SignalP"/>
    </source>
</evidence>
<keyword evidence="1" id="KW-0732">Signal</keyword>
<dbReference type="Proteomes" id="UP000192220">
    <property type="component" value="Unplaced"/>
</dbReference>
<sequence>MQLLKLFTPFLSILYAVHSVAPVSSEGRLERWVHLGLQLVQWNQLHHCLHTSSRSEADCRRLLHLPLPSVAVYVSEPHSTAGLSDKVHVILPDSSNEMLNSKLRGSFSMGRMLNRGSGPLRDQQPLHGSMAHDAVLVLDPSPGENFGHPVFLFYVDLNVTKKRCSHQDGIYLGEECLTLALKGRCQNQLKRHQTSPERLFNNNRLTSGILRGGVGGSHLLNQAIRGFCEVHFLPLVVSDGDSSRTQRLRCVEHAEFARCPQLLPISSPSLPISSCELNKNTRRCHPQTVATHLSCRLYQTCDHAVLISG</sequence>
<feature type="chain" id="PRO_5014150631" evidence="1">
    <location>
        <begin position="20"/>
        <end position="309"/>
    </location>
</feature>
<dbReference type="AlphaFoldDB" id="A0A2I4D192"/>
<dbReference type="PANTHER" id="PTHR35842:SF1">
    <property type="entry name" value="SI:CH211-67E16.11"/>
    <property type="match status" value="1"/>
</dbReference>
<dbReference type="GeneID" id="106534062"/>
<dbReference type="OrthoDB" id="6132489at2759"/>
<evidence type="ECO:0000313" key="2">
    <source>
        <dbReference type="Proteomes" id="UP000192220"/>
    </source>
</evidence>
<organism evidence="2 3">
    <name type="scientific">Austrofundulus limnaeus</name>
    <name type="common">Annual killifish</name>
    <dbReference type="NCBI Taxonomy" id="52670"/>
    <lineage>
        <taxon>Eukaryota</taxon>
        <taxon>Metazoa</taxon>
        <taxon>Chordata</taxon>
        <taxon>Craniata</taxon>
        <taxon>Vertebrata</taxon>
        <taxon>Euteleostomi</taxon>
        <taxon>Actinopterygii</taxon>
        <taxon>Neopterygii</taxon>
        <taxon>Teleostei</taxon>
        <taxon>Neoteleostei</taxon>
        <taxon>Acanthomorphata</taxon>
        <taxon>Ovalentaria</taxon>
        <taxon>Atherinomorphae</taxon>
        <taxon>Cyprinodontiformes</taxon>
        <taxon>Rivulidae</taxon>
        <taxon>Austrofundulus</taxon>
    </lineage>
</organism>
<dbReference type="KEGG" id="alim:106534062"/>
<evidence type="ECO:0000313" key="3">
    <source>
        <dbReference type="RefSeq" id="XP_013886026.1"/>
    </source>
</evidence>
<dbReference type="RefSeq" id="XP_013886026.1">
    <property type="nucleotide sequence ID" value="XM_014030572.1"/>
</dbReference>
<keyword evidence="2" id="KW-1185">Reference proteome</keyword>
<proteinExistence type="predicted"/>